<evidence type="ECO:0000313" key="1">
    <source>
        <dbReference type="EMBL" id="KAK1858981.1"/>
    </source>
</evidence>
<name>A0ACC3BNC3_PYRYE</name>
<reference evidence="1" key="1">
    <citation type="submission" date="2019-11" db="EMBL/GenBank/DDBJ databases">
        <title>Nori genome reveals adaptations in red seaweeds to the harsh intertidal environment.</title>
        <authorList>
            <person name="Wang D."/>
            <person name="Mao Y."/>
        </authorList>
    </citation>
    <scope>NUCLEOTIDE SEQUENCE</scope>
    <source>
        <tissue evidence="1">Gametophyte</tissue>
    </source>
</reference>
<proteinExistence type="predicted"/>
<keyword evidence="2" id="KW-1185">Reference proteome</keyword>
<protein>
    <submittedName>
        <fullName evidence="1">Uncharacterized protein</fullName>
    </submittedName>
</protein>
<evidence type="ECO:0000313" key="2">
    <source>
        <dbReference type="Proteomes" id="UP000798662"/>
    </source>
</evidence>
<sequence length="831" mass="84115">MASSPPSGSGDEAPLVASAPAPPAASTQPLPPSPPPPPPGVVSPGRRHCRQQSGDADSCDADLVAAGEPASVGGVAAAVDPRASTPSPPSPLLPSLPPSPPPAPAETSGATYVTDAAAAATATVAGAGATAIDVAHLDAVDGGGGSCGDSGGRGSGGHVSGGHADPHQDESSDQRGGESSGHDDNGGGSGDSCADGSCAGCGGDHAVSGHGADAGTESGPSSADALTQAERPPRGDVADAGSGADGGECRAGGNGSAGGIVGGATVRGSDTDSEQWSSDEDTSSDEDDVETTICVFRIFDDVKDMWLLLNMVAVLVDKPAKDGTSMPSSAVSGHRVDEPLLGKWRDTESLAAAAVSVHLDAAKDDDLFTKRGREEAIDALFATPYALARVPDPPVGVPTADDEAAVFFAPPRTAAVAAAPPVEPVRYLRALVVKRQLPPYTAIMALLLAHRGRLAIPGLAPSVRSLYRLFLGAIEVVGADAGCARGEERKPSTTAEAAAAADAFAAAEAMASWDGVTHPSDSDDRTDEILAAPGLPAPEDGAAVAAALWRALGPAAVVSREDAAAYAWGLMQRYEKLVGCRSGVMVLAANAGGGGQTPVGWQPRRPRVVAVPPADLAKAAAKAARIVATQGTPGLTGGAAGVPRQFHKLANPERGLRWIPHAAFARVLQTVMEGVDGAPELPDEPEPADAAMFFRLFLPCPPAEPRLVRIMAFTWWLGAKGRVPPMLILSGLVLAARARDVNPMLVLTDWTAHRLIVAGVGLAASGTRWADWSAQLHVGGAETADAVEVATLVANLCELLGGQEAAVVTTADAAAMEWTLVYWFRRSSDHG</sequence>
<dbReference type="Proteomes" id="UP000798662">
    <property type="component" value="Chromosome 1"/>
</dbReference>
<accession>A0ACC3BNC3</accession>
<organism evidence="1 2">
    <name type="scientific">Pyropia yezoensis</name>
    <name type="common">Susabi-nori</name>
    <name type="synonym">Porphyra yezoensis</name>
    <dbReference type="NCBI Taxonomy" id="2788"/>
    <lineage>
        <taxon>Eukaryota</taxon>
        <taxon>Rhodophyta</taxon>
        <taxon>Bangiophyceae</taxon>
        <taxon>Bangiales</taxon>
        <taxon>Bangiaceae</taxon>
        <taxon>Pyropia</taxon>
    </lineage>
</organism>
<comment type="caution">
    <text evidence="1">The sequence shown here is derived from an EMBL/GenBank/DDBJ whole genome shotgun (WGS) entry which is preliminary data.</text>
</comment>
<dbReference type="EMBL" id="CM020618">
    <property type="protein sequence ID" value="KAK1858981.1"/>
    <property type="molecule type" value="Genomic_DNA"/>
</dbReference>
<gene>
    <name evidence="1" type="ORF">I4F81_001580</name>
</gene>